<keyword evidence="2" id="KW-0812">Transmembrane</keyword>
<protein>
    <submittedName>
        <fullName evidence="3">Uncharacterized protein</fullName>
    </submittedName>
</protein>
<comment type="caution">
    <text evidence="3">The sequence shown here is derived from an EMBL/GenBank/DDBJ whole genome shotgun (WGS) entry which is preliminary data.</text>
</comment>
<evidence type="ECO:0000256" key="1">
    <source>
        <dbReference type="SAM" id="MobiDB-lite"/>
    </source>
</evidence>
<organism evidence="3 4">
    <name type="scientific">Agromyces salentinus</name>
    <dbReference type="NCBI Taxonomy" id="269421"/>
    <lineage>
        <taxon>Bacteria</taxon>
        <taxon>Bacillati</taxon>
        <taxon>Actinomycetota</taxon>
        <taxon>Actinomycetes</taxon>
        <taxon>Micrococcales</taxon>
        <taxon>Microbacteriaceae</taxon>
        <taxon>Agromyces</taxon>
    </lineage>
</organism>
<dbReference type="Proteomes" id="UP001501746">
    <property type="component" value="Unassembled WGS sequence"/>
</dbReference>
<keyword evidence="2" id="KW-1133">Transmembrane helix</keyword>
<keyword evidence="2" id="KW-0472">Membrane</keyword>
<feature type="compositionally biased region" description="Basic and acidic residues" evidence="1">
    <location>
        <begin position="1"/>
        <end position="18"/>
    </location>
</feature>
<dbReference type="RefSeq" id="WP_157427038.1">
    <property type="nucleotide sequence ID" value="NZ_BAAANK010000002.1"/>
</dbReference>
<accession>A0ABN2MJ37</accession>
<feature type="region of interest" description="Disordered" evidence="1">
    <location>
        <begin position="1"/>
        <end position="20"/>
    </location>
</feature>
<gene>
    <name evidence="3" type="ORF">GCM10009750_10460</name>
</gene>
<reference evidence="3 4" key="1">
    <citation type="journal article" date="2019" name="Int. J. Syst. Evol. Microbiol.">
        <title>The Global Catalogue of Microorganisms (GCM) 10K type strain sequencing project: providing services to taxonomists for standard genome sequencing and annotation.</title>
        <authorList>
            <consortium name="The Broad Institute Genomics Platform"/>
            <consortium name="The Broad Institute Genome Sequencing Center for Infectious Disease"/>
            <person name="Wu L."/>
            <person name="Ma J."/>
        </authorList>
    </citation>
    <scope>NUCLEOTIDE SEQUENCE [LARGE SCALE GENOMIC DNA]</scope>
    <source>
        <strain evidence="3 4">JCM 14323</strain>
    </source>
</reference>
<evidence type="ECO:0000256" key="2">
    <source>
        <dbReference type="SAM" id="Phobius"/>
    </source>
</evidence>
<keyword evidence="4" id="KW-1185">Reference proteome</keyword>
<feature type="transmembrane region" description="Helical" evidence="2">
    <location>
        <begin position="31"/>
        <end position="49"/>
    </location>
</feature>
<evidence type="ECO:0000313" key="3">
    <source>
        <dbReference type="EMBL" id="GAA1828755.1"/>
    </source>
</evidence>
<name>A0ABN2MJ37_9MICO</name>
<evidence type="ECO:0000313" key="4">
    <source>
        <dbReference type="Proteomes" id="UP001501746"/>
    </source>
</evidence>
<feature type="transmembrane region" description="Helical" evidence="2">
    <location>
        <begin position="55"/>
        <end position="74"/>
    </location>
</feature>
<proteinExistence type="predicted"/>
<dbReference type="EMBL" id="BAAANK010000002">
    <property type="protein sequence ID" value="GAA1828755.1"/>
    <property type="molecule type" value="Genomic_DNA"/>
</dbReference>
<sequence length="77" mass="8141">MTRDEPGAERGERGDGRARPRIFGRPAVRRVISRVVVVVGAVLALLGVLSARYGLLVVGIIVIGLGAALGPGRIRRE</sequence>